<proteinExistence type="inferred from homology"/>
<dbReference type="InterPro" id="IPR051265">
    <property type="entry name" value="HIBADH-related_NP60_sf"/>
</dbReference>
<dbReference type="EMBL" id="BOOH01000021">
    <property type="protein sequence ID" value="GIH76559.1"/>
    <property type="molecule type" value="Genomic_DNA"/>
</dbReference>
<dbReference type="GO" id="GO:0016491">
    <property type="term" value="F:oxidoreductase activity"/>
    <property type="evidence" value="ECO:0007669"/>
    <property type="project" value="UniProtKB-KW"/>
</dbReference>
<dbReference type="InterPro" id="IPR013328">
    <property type="entry name" value="6PGD_dom2"/>
</dbReference>
<dbReference type="Pfam" id="PF14833">
    <property type="entry name" value="NAD_binding_11"/>
    <property type="match status" value="1"/>
</dbReference>
<keyword evidence="2" id="KW-0560">Oxidoreductase</keyword>
<comment type="caution">
    <text evidence="7">The sequence shown here is derived from an EMBL/GenBank/DDBJ whole genome shotgun (WGS) entry which is preliminary data.</text>
</comment>
<evidence type="ECO:0000313" key="7">
    <source>
        <dbReference type="EMBL" id="GIH76559.1"/>
    </source>
</evidence>
<feature type="domain" description="6-phosphogluconate dehydrogenase NADP-binding" evidence="5">
    <location>
        <begin position="3"/>
        <end position="159"/>
    </location>
</feature>
<dbReference type="SUPFAM" id="SSF51735">
    <property type="entry name" value="NAD(P)-binding Rossmann-fold domains"/>
    <property type="match status" value="1"/>
</dbReference>
<gene>
    <name evidence="7" type="ORF">Plo01_29880</name>
</gene>
<dbReference type="GO" id="GO:0051287">
    <property type="term" value="F:NAD binding"/>
    <property type="evidence" value="ECO:0007669"/>
    <property type="project" value="InterPro"/>
</dbReference>
<feature type="domain" description="3-hydroxyisobutyrate dehydrogenase-like NAD-binding" evidence="6">
    <location>
        <begin position="166"/>
        <end position="283"/>
    </location>
</feature>
<comment type="similarity">
    <text evidence="1">Belongs to the HIBADH-related family.</text>
</comment>
<dbReference type="InterPro" id="IPR015815">
    <property type="entry name" value="HIBADH-related"/>
</dbReference>
<dbReference type="AlphaFoldDB" id="A0A8J3RKE4"/>
<dbReference type="PROSITE" id="PS00895">
    <property type="entry name" value="3_HYDROXYISOBUT_DH"/>
    <property type="match status" value="1"/>
</dbReference>
<evidence type="ECO:0000256" key="2">
    <source>
        <dbReference type="ARBA" id="ARBA00023002"/>
    </source>
</evidence>
<dbReference type="InterPro" id="IPR002204">
    <property type="entry name" value="3-OH-isobutyrate_DH-rel_CS"/>
</dbReference>
<evidence type="ECO:0000256" key="3">
    <source>
        <dbReference type="ARBA" id="ARBA00023027"/>
    </source>
</evidence>
<dbReference type="Gene3D" id="1.10.1040.10">
    <property type="entry name" value="N-(1-d-carboxylethyl)-l-norvaline Dehydrogenase, domain 2"/>
    <property type="match status" value="1"/>
</dbReference>
<dbReference type="InterPro" id="IPR008927">
    <property type="entry name" value="6-PGluconate_DH-like_C_sf"/>
</dbReference>
<keyword evidence="3" id="KW-0520">NAD</keyword>
<evidence type="ECO:0000313" key="8">
    <source>
        <dbReference type="Proteomes" id="UP000616724"/>
    </source>
</evidence>
<feature type="active site" evidence="4">
    <location>
        <position position="170"/>
    </location>
</feature>
<dbReference type="PANTHER" id="PTHR43580:SF2">
    <property type="entry name" value="CYTOKINE-LIKE NUCLEAR FACTOR N-PAC"/>
    <property type="match status" value="1"/>
</dbReference>
<dbReference type="InterPro" id="IPR006115">
    <property type="entry name" value="6PGDH_NADP-bd"/>
</dbReference>
<accession>A0A8J3RKE4</accession>
<name>A0A8J3RKE4_9ACTN</name>
<dbReference type="RefSeq" id="WP_203891153.1">
    <property type="nucleotide sequence ID" value="NZ_BOOH01000021.1"/>
</dbReference>
<sequence>MDLGFLGLGLMGRPMALNLARAGTPLVVWNRSPGRCDALRAAGAKVAASPAEVFERARVVMLMLADEAATDAVLERGTPGFAEKVAGHVVVHMGTTAPGYSAALGTDVHGAGGAYVEAPVSGSRGPAEAGQLVAMLAGEPEAVEEVRPLLRPMCHETVVCGAVPSASLMKLAVNLFLITMVSGLAEAVHFANRHDLDPEVFLHVLGSGPMASAVSRTKAAKLAGRDFSPQAAIADVLKNNQLIAEAARRSGTASPLLDVCLALFGETLALGHAESDMAAVIHAIEARTSPPPRKGSGGG</sequence>
<dbReference type="SUPFAM" id="SSF48179">
    <property type="entry name" value="6-phosphogluconate dehydrogenase C-terminal domain-like"/>
    <property type="match status" value="1"/>
</dbReference>
<dbReference type="GO" id="GO:0050661">
    <property type="term" value="F:NADP binding"/>
    <property type="evidence" value="ECO:0007669"/>
    <property type="project" value="InterPro"/>
</dbReference>
<dbReference type="InterPro" id="IPR036291">
    <property type="entry name" value="NAD(P)-bd_dom_sf"/>
</dbReference>
<dbReference type="Proteomes" id="UP000616724">
    <property type="component" value="Unassembled WGS sequence"/>
</dbReference>
<evidence type="ECO:0000259" key="5">
    <source>
        <dbReference type="Pfam" id="PF03446"/>
    </source>
</evidence>
<dbReference type="PIRSF" id="PIRSF000103">
    <property type="entry name" value="HIBADH"/>
    <property type="match status" value="1"/>
</dbReference>
<reference evidence="7 8" key="1">
    <citation type="submission" date="2021-01" db="EMBL/GenBank/DDBJ databases">
        <title>Whole genome shotgun sequence of Planobispora longispora NBRC 13918.</title>
        <authorList>
            <person name="Komaki H."/>
            <person name="Tamura T."/>
        </authorList>
    </citation>
    <scope>NUCLEOTIDE SEQUENCE [LARGE SCALE GENOMIC DNA]</scope>
    <source>
        <strain evidence="7 8">NBRC 13918</strain>
    </source>
</reference>
<dbReference type="GO" id="GO:0016054">
    <property type="term" value="P:organic acid catabolic process"/>
    <property type="evidence" value="ECO:0007669"/>
    <property type="project" value="UniProtKB-ARBA"/>
</dbReference>
<evidence type="ECO:0000259" key="6">
    <source>
        <dbReference type="Pfam" id="PF14833"/>
    </source>
</evidence>
<organism evidence="7 8">
    <name type="scientific">Planobispora longispora</name>
    <dbReference type="NCBI Taxonomy" id="28887"/>
    <lineage>
        <taxon>Bacteria</taxon>
        <taxon>Bacillati</taxon>
        <taxon>Actinomycetota</taxon>
        <taxon>Actinomycetes</taxon>
        <taxon>Streptosporangiales</taxon>
        <taxon>Streptosporangiaceae</taxon>
        <taxon>Planobispora</taxon>
    </lineage>
</organism>
<dbReference type="PANTHER" id="PTHR43580">
    <property type="entry name" value="OXIDOREDUCTASE GLYR1-RELATED"/>
    <property type="match status" value="1"/>
</dbReference>
<keyword evidence="8" id="KW-1185">Reference proteome</keyword>
<evidence type="ECO:0000256" key="1">
    <source>
        <dbReference type="ARBA" id="ARBA00009080"/>
    </source>
</evidence>
<dbReference type="Pfam" id="PF03446">
    <property type="entry name" value="NAD_binding_2"/>
    <property type="match status" value="1"/>
</dbReference>
<dbReference type="InterPro" id="IPR029154">
    <property type="entry name" value="HIBADH-like_NADP-bd"/>
</dbReference>
<protein>
    <submittedName>
        <fullName evidence="7">Dehydrogenase</fullName>
    </submittedName>
</protein>
<dbReference type="Gene3D" id="3.40.50.720">
    <property type="entry name" value="NAD(P)-binding Rossmann-like Domain"/>
    <property type="match status" value="1"/>
</dbReference>
<evidence type="ECO:0000256" key="4">
    <source>
        <dbReference type="PIRSR" id="PIRSR000103-1"/>
    </source>
</evidence>